<keyword evidence="1" id="KW-0443">Lipid metabolism</keyword>
<feature type="domain" description="PNPLA" evidence="3">
    <location>
        <begin position="1"/>
        <end position="50"/>
    </location>
</feature>
<evidence type="ECO:0000256" key="1">
    <source>
        <dbReference type="ARBA" id="ARBA00023098"/>
    </source>
</evidence>
<dbReference type="GO" id="GO:0006629">
    <property type="term" value="P:lipid metabolic process"/>
    <property type="evidence" value="ECO:0007669"/>
    <property type="project" value="UniProtKB-KW"/>
</dbReference>
<evidence type="ECO:0000313" key="5">
    <source>
        <dbReference type="Proteomes" id="UP000292085"/>
    </source>
</evidence>
<keyword evidence="5" id="KW-1185">Reference proteome</keyword>
<accession>A0A4Q6Y3E9</accession>
<dbReference type="InterPro" id="IPR002641">
    <property type="entry name" value="PNPLA_dom"/>
</dbReference>
<dbReference type="AlphaFoldDB" id="A0A4Q6Y3E9"/>
<name>A0A4Q6Y3E9_9SPHN</name>
<proteinExistence type="predicted"/>
<evidence type="ECO:0000256" key="2">
    <source>
        <dbReference type="PROSITE-ProRule" id="PRU01161"/>
    </source>
</evidence>
<sequence>MTLVDACMASSAAPVFRSIAVIGGTVTGSRASQAFVDGGLWANNPVLVGLIEALEMTSAGRRIEIFCLGTVPVPTGQHVTERDVDRGLVGWGFGGKAVGLSIDAQQFAYDHMARMLARHVSRDCRIYRFPSAAAPASLLPFLDLDDGRKEAVEALQQQAGSDVNMTNSACADLSNDAGQAICALLTSERVKPAGTAPRLGAG</sequence>
<dbReference type="OrthoDB" id="9807112at2"/>
<organism evidence="4 5">
    <name type="scientific">Sphingomonas populi</name>
    <dbReference type="NCBI Taxonomy" id="2484750"/>
    <lineage>
        <taxon>Bacteria</taxon>
        <taxon>Pseudomonadati</taxon>
        <taxon>Pseudomonadota</taxon>
        <taxon>Alphaproteobacteria</taxon>
        <taxon>Sphingomonadales</taxon>
        <taxon>Sphingomonadaceae</taxon>
        <taxon>Sphingomonas</taxon>
    </lineage>
</organism>
<dbReference type="Proteomes" id="UP000292085">
    <property type="component" value="Unassembled WGS sequence"/>
</dbReference>
<dbReference type="InterPro" id="IPR016035">
    <property type="entry name" value="Acyl_Trfase/lysoPLipase"/>
</dbReference>
<dbReference type="PROSITE" id="PS51635">
    <property type="entry name" value="PNPLA"/>
    <property type="match status" value="1"/>
</dbReference>
<evidence type="ECO:0000313" key="4">
    <source>
        <dbReference type="EMBL" id="RZF64324.1"/>
    </source>
</evidence>
<dbReference type="EMBL" id="SGIS01000015">
    <property type="protein sequence ID" value="RZF64324.1"/>
    <property type="molecule type" value="Genomic_DNA"/>
</dbReference>
<protein>
    <recommendedName>
        <fullName evidence="3">PNPLA domain-containing protein</fullName>
    </recommendedName>
</protein>
<comment type="caution">
    <text evidence="2">Lacks conserved residue(s) required for the propagation of feature annotation.</text>
</comment>
<feature type="short sequence motif" description="DGA/G" evidence="2">
    <location>
        <begin position="37"/>
        <end position="39"/>
    </location>
</feature>
<reference evidence="4 5" key="1">
    <citation type="submission" date="2019-02" db="EMBL/GenBank/DDBJ databases">
        <authorList>
            <person name="Li Y."/>
        </authorList>
    </citation>
    <scope>NUCLEOTIDE SEQUENCE [LARGE SCALE GENOMIC DNA]</scope>
    <source>
        <strain evidence="4 5">3-7</strain>
    </source>
</reference>
<dbReference type="Gene3D" id="3.40.1090.10">
    <property type="entry name" value="Cytosolic phospholipase A2 catalytic domain"/>
    <property type="match status" value="1"/>
</dbReference>
<comment type="caution">
    <text evidence="4">The sequence shown here is derived from an EMBL/GenBank/DDBJ whole genome shotgun (WGS) entry which is preliminary data.</text>
</comment>
<dbReference type="SUPFAM" id="SSF52151">
    <property type="entry name" value="FabD/lysophospholipase-like"/>
    <property type="match status" value="1"/>
</dbReference>
<evidence type="ECO:0000259" key="3">
    <source>
        <dbReference type="PROSITE" id="PS51635"/>
    </source>
</evidence>
<gene>
    <name evidence="4" type="ORF">EWE75_11215</name>
</gene>